<keyword evidence="1" id="KW-1133">Transmembrane helix</keyword>
<organism evidence="2 3">
    <name type="scientific">Lysobacter arenosi</name>
    <dbReference type="NCBI Taxonomy" id="2795387"/>
    <lineage>
        <taxon>Bacteria</taxon>
        <taxon>Pseudomonadati</taxon>
        <taxon>Pseudomonadota</taxon>
        <taxon>Gammaproteobacteria</taxon>
        <taxon>Lysobacterales</taxon>
        <taxon>Lysobacteraceae</taxon>
        <taxon>Lysobacter</taxon>
    </lineage>
</organism>
<accession>A0ABX7RAJ5</accession>
<feature type="transmembrane region" description="Helical" evidence="1">
    <location>
        <begin position="103"/>
        <end position="126"/>
    </location>
</feature>
<proteinExistence type="predicted"/>
<name>A0ABX7RAJ5_9GAMM</name>
<reference evidence="2 3" key="1">
    <citation type="submission" date="2021-02" db="EMBL/GenBank/DDBJ databases">
        <title>Lysobacter arenosi sp. nov., isolated from soil of gangwondo yeongwol, south Korea.</title>
        <authorList>
            <person name="Kim K.R."/>
            <person name="Kim K.H."/>
            <person name="Jeon C.O."/>
        </authorList>
    </citation>
    <scope>NUCLEOTIDE SEQUENCE [LARGE SCALE GENOMIC DNA]</scope>
    <source>
        <strain evidence="2 3">R7</strain>
    </source>
</reference>
<dbReference type="EMBL" id="CP071517">
    <property type="protein sequence ID" value="QSX74416.1"/>
    <property type="molecule type" value="Genomic_DNA"/>
</dbReference>
<keyword evidence="1" id="KW-0812">Transmembrane</keyword>
<keyword evidence="1" id="KW-0472">Membrane</keyword>
<dbReference type="Proteomes" id="UP000663400">
    <property type="component" value="Chromosome"/>
</dbReference>
<feature type="transmembrane region" description="Helical" evidence="1">
    <location>
        <begin position="71"/>
        <end position="91"/>
    </location>
</feature>
<keyword evidence="3" id="KW-1185">Reference proteome</keyword>
<evidence type="ECO:0000313" key="3">
    <source>
        <dbReference type="Proteomes" id="UP000663400"/>
    </source>
</evidence>
<evidence type="ECO:0000256" key="1">
    <source>
        <dbReference type="SAM" id="Phobius"/>
    </source>
</evidence>
<protein>
    <recommendedName>
        <fullName evidence="4">Riboflavin biosynthesis protein RibA</fullName>
    </recommendedName>
</protein>
<sequence>MTDHVLTGEVSNSKVAAVLDSKAAALQAADTIRRTLHLKDSQVRVVAPHDPRAGKKLEPESQGIFSTMLRAHFWLGLLGAALGAVLFGVLWTLRIPFIVNSAAYAAGAIIFFAAVAGLMFGGLVTLRPDHDLYILKVQDALGEGRYAVVVHALSHAQRTQVAELLRSASGEVITTL</sequence>
<evidence type="ECO:0000313" key="2">
    <source>
        <dbReference type="EMBL" id="QSX74416.1"/>
    </source>
</evidence>
<gene>
    <name evidence="2" type="ORF">HIV01_014670</name>
</gene>
<dbReference type="RefSeq" id="WP_200608284.1">
    <property type="nucleotide sequence ID" value="NZ_CP071517.1"/>
</dbReference>
<evidence type="ECO:0008006" key="4">
    <source>
        <dbReference type="Google" id="ProtNLM"/>
    </source>
</evidence>